<dbReference type="RefSeq" id="WP_050753532.1">
    <property type="nucleotide sequence ID" value="NZ_JQKC01000008.1"/>
</dbReference>
<name>A0A0L6JQF3_9FIRM</name>
<accession>A0A0L6JQF3</accession>
<dbReference type="InterPro" id="IPR042518">
    <property type="entry name" value="SirC_C"/>
</dbReference>
<dbReference type="NCBIfam" id="TIGR01470">
    <property type="entry name" value="cysG_Nterm"/>
    <property type="match status" value="1"/>
</dbReference>
<dbReference type="GO" id="GO:0004325">
    <property type="term" value="F:ferrochelatase activity"/>
    <property type="evidence" value="ECO:0007669"/>
    <property type="project" value="InterPro"/>
</dbReference>
<comment type="pathway">
    <text evidence="1">Porphyrin-containing compound metabolism; siroheme biosynthesis; sirohydrochlorin from precorrin-2: step 1/1.</text>
</comment>
<keyword evidence="4" id="KW-0520">NAD</keyword>
<dbReference type="UniPathway" id="UPA00262">
    <property type="reaction ID" value="UER00222"/>
</dbReference>
<dbReference type="EMBL" id="LGTC01000001">
    <property type="protein sequence ID" value="KNY28019.1"/>
    <property type="molecule type" value="Genomic_DNA"/>
</dbReference>
<dbReference type="eggNOG" id="COG1648">
    <property type="taxonomic scope" value="Bacteria"/>
</dbReference>
<dbReference type="GO" id="GO:0019354">
    <property type="term" value="P:siroheme biosynthetic process"/>
    <property type="evidence" value="ECO:0007669"/>
    <property type="project" value="UniProtKB-UniPathway"/>
</dbReference>
<dbReference type="STRING" id="398512.Bccel_3290"/>
<gene>
    <name evidence="7" type="ORF">Bccel_3290</name>
</gene>
<comment type="caution">
    <text evidence="7">The sequence shown here is derived from an EMBL/GenBank/DDBJ whole genome shotgun (WGS) entry which is preliminary data.</text>
</comment>
<sequence>MTAFPFFIDLKGKKCIVVGGGKVASRKVEILSRFNGDIVIISPEISHKIKLLKDSGRLVHISRCYESSDISGAFMIIAATSDTLVNENIYKDAVNLGIFVNVADDPKKCTFFFPSIVKRNDLVIGISTSGSYPALSKQIRKKIDSIINNNINEDIMSILKESREKVINEIEDDHVKAEILDKVLEETVFTDSQIDIEHFKIRMNDILQKYK</sequence>
<dbReference type="AlphaFoldDB" id="A0A0L6JQF3"/>
<dbReference type="PANTHER" id="PTHR35330">
    <property type="entry name" value="SIROHEME BIOSYNTHESIS PROTEIN MET8"/>
    <property type="match status" value="1"/>
</dbReference>
<dbReference type="EC" id="1.3.1.76" evidence="2"/>
<keyword evidence="3" id="KW-0560">Oxidoreductase</keyword>
<evidence type="ECO:0000256" key="1">
    <source>
        <dbReference type="ARBA" id="ARBA00005010"/>
    </source>
</evidence>
<dbReference type="SUPFAM" id="SSF75615">
    <property type="entry name" value="Siroheme synthase middle domains-like"/>
    <property type="match status" value="1"/>
</dbReference>
<keyword evidence="8" id="KW-1185">Reference proteome</keyword>
<dbReference type="PATRIC" id="fig|398512.5.peg.3448"/>
<dbReference type="Gene3D" id="1.10.8.610">
    <property type="entry name" value="SirC, precorrin-2 dehydrogenase, C-terminal helical domain-like"/>
    <property type="match status" value="1"/>
</dbReference>
<evidence type="ECO:0000256" key="4">
    <source>
        <dbReference type="ARBA" id="ARBA00023027"/>
    </source>
</evidence>
<dbReference type="PANTHER" id="PTHR35330:SF1">
    <property type="entry name" value="SIROHEME BIOSYNTHESIS PROTEIN MET8"/>
    <property type="match status" value="1"/>
</dbReference>
<dbReference type="InterPro" id="IPR028161">
    <property type="entry name" value="Met8-like"/>
</dbReference>
<organism evidence="7 8">
    <name type="scientific">Pseudobacteroides cellulosolvens ATCC 35603 = DSM 2933</name>
    <dbReference type="NCBI Taxonomy" id="398512"/>
    <lineage>
        <taxon>Bacteria</taxon>
        <taxon>Bacillati</taxon>
        <taxon>Bacillota</taxon>
        <taxon>Clostridia</taxon>
        <taxon>Eubacteriales</taxon>
        <taxon>Oscillospiraceae</taxon>
        <taxon>Pseudobacteroides</taxon>
    </lineage>
</organism>
<dbReference type="Pfam" id="PF13241">
    <property type="entry name" value="NAD_binding_7"/>
    <property type="match status" value="1"/>
</dbReference>
<dbReference type="Proteomes" id="UP000036923">
    <property type="component" value="Unassembled WGS sequence"/>
</dbReference>
<dbReference type="InterPro" id="IPR006367">
    <property type="entry name" value="Sirohaem_synthase_N"/>
</dbReference>
<proteinExistence type="predicted"/>
<dbReference type="GO" id="GO:0043115">
    <property type="term" value="F:precorrin-2 dehydrogenase activity"/>
    <property type="evidence" value="ECO:0007669"/>
    <property type="project" value="UniProtKB-EC"/>
</dbReference>
<evidence type="ECO:0000256" key="3">
    <source>
        <dbReference type="ARBA" id="ARBA00023002"/>
    </source>
</evidence>
<evidence type="ECO:0000256" key="5">
    <source>
        <dbReference type="ARBA" id="ARBA00023244"/>
    </source>
</evidence>
<evidence type="ECO:0000313" key="8">
    <source>
        <dbReference type="Proteomes" id="UP000036923"/>
    </source>
</evidence>
<evidence type="ECO:0000256" key="2">
    <source>
        <dbReference type="ARBA" id="ARBA00012400"/>
    </source>
</evidence>
<protein>
    <recommendedName>
        <fullName evidence="2">precorrin-2 dehydrogenase</fullName>
        <ecNumber evidence="2">1.3.1.76</ecNumber>
    </recommendedName>
</protein>
<keyword evidence="5" id="KW-0627">Porphyrin biosynthesis</keyword>
<dbReference type="SUPFAM" id="SSF51735">
    <property type="entry name" value="NAD(P)-binding Rossmann-fold domains"/>
    <property type="match status" value="1"/>
</dbReference>
<dbReference type="OrthoDB" id="9773765at2"/>
<reference evidence="8" key="1">
    <citation type="submission" date="2015-07" db="EMBL/GenBank/DDBJ databases">
        <title>Near-Complete Genome Sequence of the Cellulolytic Bacterium Bacteroides (Pseudobacteroides) cellulosolvens ATCC 35603.</title>
        <authorList>
            <person name="Dassa B."/>
            <person name="Utturkar S.M."/>
            <person name="Klingeman D.M."/>
            <person name="Hurt R.A."/>
            <person name="Keller M."/>
            <person name="Xu J."/>
            <person name="Reddy Y.H.K."/>
            <person name="Borovok I."/>
            <person name="Grinberg I.R."/>
            <person name="Lamed R."/>
            <person name="Zhivin O."/>
            <person name="Bayer E.A."/>
            <person name="Brown S.D."/>
        </authorList>
    </citation>
    <scope>NUCLEOTIDE SEQUENCE [LARGE SCALE GENOMIC DNA]</scope>
    <source>
        <strain evidence="8">DSM 2933</strain>
    </source>
</reference>
<evidence type="ECO:0000313" key="7">
    <source>
        <dbReference type="EMBL" id="KNY28019.1"/>
    </source>
</evidence>
<comment type="catalytic activity">
    <reaction evidence="6">
        <text>precorrin-2 + NAD(+) = sirohydrochlorin + NADH + 2 H(+)</text>
        <dbReference type="Rhea" id="RHEA:15613"/>
        <dbReference type="ChEBI" id="CHEBI:15378"/>
        <dbReference type="ChEBI" id="CHEBI:57540"/>
        <dbReference type="ChEBI" id="CHEBI:57945"/>
        <dbReference type="ChEBI" id="CHEBI:58351"/>
        <dbReference type="ChEBI" id="CHEBI:58827"/>
        <dbReference type="EC" id="1.3.1.76"/>
    </reaction>
</comment>
<evidence type="ECO:0000256" key="6">
    <source>
        <dbReference type="ARBA" id="ARBA00047561"/>
    </source>
</evidence>
<dbReference type="InterPro" id="IPR036291">
    <property type="entry name" value="NAD(P)-bd_dom_sf"/>
</dbReference>
<dbReference type="Gene3D" id="3.40.50.720">
    <property type="entry name" value="NAD(P)-binding Rossmann-like Domain"/>
    <property type="match status" value="1"/>
</dbReference>